<dbReference type="InterPro" id="IPR010930">
    <property type="entry name" value="Flg_bb/hook_C_dom"/>
</dbReference>
<dbReference type="Pfam" id="PF06429">
    <property type="entry name" value="Flg_bbr_C"/>
    <property type="match status" value="1"/>
</dbReference>
<dbReference type="GO" id="GO:0009425">
    <property type="term" value="C:bacterial-type flagellum basal body"/>
    <property type="evidence" value="ECO:0007669"/>
    <property type="project" value="UniProtKB-SubCell"/>
</dbReference>
<dbReference type="GO" id="GO:0071978">
    <property type="term" value="P:bacterial-type flagellum-dependent swarming motility"/>
    <property type="evidence" value="ECO:0007669"/>
    <property type="project" value="TreeGrafter"/>
</dbReference>
<comment type="subcellular location">
    <subcellularLocation>
        <location evidence="2">Bacterial flagellum basal body</location>
    </subcellularLocation>
</comment>
<keyword evidence="7" id="KW-1185">Reference proteome</keyword>
<dbReference type="Proteomes" id="UP000628775">
    <property type="component" value="Unassembled WGS sequence"/>
</dbReference>
<dbReference type="PANTHER" id="PTHR30435">
    <property type="entry name" value="FLAGELLAR PROTEIN"/>
    <property type="match status" value="1"/>
</dbReference>
<reference evidence="6" key="2">
    <citation type="submission" date="2020-09" db="EMBL/GenBank/DDBJ databases">
        <authorList>
            <person name="Sun Q."/>
            <person name="Zhou Y."/>
        </authorList>
    </citation>
    <scope>NUCLEOTIDE SEQUENCE</scope>
    <source>
        <strain evidence="6">CGMCC 1.15371</strain>
    </source>
</reference>
<name>A0A8J2VJX2_9BACL</name>
<dbReference type="InterPro" id="IPR037925">
    <property type="entry name" value="FlgE/F/G-like"/>
</dbReference>
<evidence type="ECO:0000313" key="6">
    <source>
        <dbReference type="EMBL" id="GGE28202.1"/>
    </source>
</evidence>
<keyword evidence="6" id="KW-0282">Flagellum</keyword>
<evidence type="ECO:0000256" key="1">
    <source>
        <dbReference type="ARBA" id="ARBA00009677"/>
    </source>
</evidence>
<keyword evidence="6" id="KW-0966">Cell projection</keyword>
<dbReference type="PROSITE" id="PS00588">
    <property type="entry name" value="FLAGELLA_BB_ROD"/>
    <property type="match status" value="1"/>
</dbReference>
<evidence type="ECO:0000313" key="7">
    <source>
        <dbReference type="Proteomes" id="UP000628775"/>
    </source>
</evidence>
<dbReference type="Pfam" id="PF22692">
    <property type="entry name" value="LlgE_F_G_D1"/>
    <property type="match status" value="1"/>
</dbReference>
<protein>
    <submittedName>
        <fullName evidence="6">Flagellar hook-basal body complex protein FlhP</fullName>
    </submittedName>
</protein>
<reference evidence="6" key="1">
    <citation type="journal article" date="2014" name="Int. J. Syst. Evol. Microbiol.">
        <title>Complete genome sequence of Corynebacterium casei LMG S-19264T (=DSM 44701T), isolated from a smear-ripened cheese.</title>
        <authorList>
            <consortium name="US DOE Joint Genome Institute (JGI-PGF)"/>
            <person name="Walter F."/>
            <person name="Albersmeier A."/>
            <person name="Kalinowski J."/>
            <person name="Ruckert C."/>
        </authorList>
    </citation>
    <scope>NUCLEOTIDE SEQUENCE</scope>
    <source>
        <strain evidence="6">CGMCC 1.15371</strain>
    </source>
</reference>
<sequence>MERATITAAVTMSQIQKGLDVIANNISNISTTGFKGSNPSFSSLLVQSMDRQPDKDQNLGRLSPLGIREGTGSRLAQTQLDTSEGSIEATDRMLDLALEEPNQYFTITTFDDNGNAHQALTRNGTFYLQEDANNKNLLNLVTANGSFVQNSNGEHIQVPANIKNVNFETNGQIVGETDQGQQVNLGRINVVTITHPQLLQSSGDSTYTLPNLNALGINRNDVIQQTPANAVSVKQGALEGSNVDLADQMTQLTNLQRSYQFNARAITISDEMSGLINSIRS</sequence>
<comment type="similarity">
    <text evidence="1 2">Belongs to the flagella basal body rod proteins family.</text>
</comment>
<dbReference type="InterPro" id="IPR019776">
    <property type="entry name" value="Flagellar_basal_body_rod_CS"/>
</dbReference>
<keyword evidence="2" id="KW-0975">Bacterial flagellum</keyword>
<evidence type="ECO:0000259" key="3">
    <source>
        <dbReference type="Pfam" id="PF00460"/>
    </source>
</evidence>
<proteinExistence type="inferred from homology"/>
<evidence type="ECO:0000259" key="5">
    <source>
        <dbReference type="Pfam" id="PF22692"/>
    </source>
</evidence>
<keyword evidence="6" id="KW-0969">Cilium</keyword>
<dbReference type="Pfam" id="PF00460">
    <property type="entry name" value="Flg_bb_rod"/>
    <property type="match status" value="1"/>
</dbReference>
<dbReference type="InterPro" id="IPR001444">
    <property type="entry name" value="Flag_bb_rod_N"/>
</dbReference>
<dbReference type="EMBL" id="BMIR01000001">
    <property type="protein sequence ID" value="GGE28202.1"/>
    <property type="molecule type" value="Genomic_DNA"/>
</dbReference>
<dbReference type="PANTHER" id="PTHR30435:SF19">
    <property type="entry name" value="FLAGELLAR BASAL-BODY ROD PROTEIN FLGG"/>
    <property type="match status" value="1"/>
</dbReference>
<feature type="domain" description="Flagellar hook protein FlgE/F/G-like D1" evidence="5">
    <location>
        <begin position="104"/>
        <end position="173"/>
    </location>
</feature>
<dbReference type="SUPFAM" id="SSF117143">
    <property type="entry name" value="Flagellar hook protein flgE"/>
    <property type="match status" value="1"/>
</dbReference>
<feature type="domain" description="Flagellar basal-body/hook protein C-terminal" evidence="4">
    <location>
        <begin position="234"/>
        <end position="278"/>
    </location>
</feature>
<dbReference type="AlphaFoldDB" id="A0A8J2VJX2"/>
<feature type="domain" description="Flagellar basal body rod protein N-terminal" evidence="3">
    <location>
        <begin position="7"/>
        <end position="35"/>
    </location>
</feature>
<dbReference type="InterPro" id="IPR020013">
    <property type="entry name" value="Flagellar_FlgE/F/G"/>
</dbReference>
<organism evidence="6 7">
    <name type="scientific">Pullulanibacillus camelliae</name>
    <dbReference type="NCBI Taxonomy" id="1707096"/>
    <lineage>
        <taxon>Bacteria</taxon>
        <taxon>Bacillati</taxon>
        <taxon>Bacillota</taxon>
        <taxon>Bacilli</taxon>
        <taxon>Bacillales</taxon>
        <taxon>Sporolactobacillaceae</taxon>
        <taxon>Pullulanibacillus</taxon>
    </lineage>
</organism>
<dbReference type="InterPro" id="IPR053967">
    <property type="entry name" value="LlgE_F_G-like_D1"/>
</dbReference>
<gene>
    <name evidence="6" type="primary">flhP</name>
    <name evidence="6" type="ORF">GCM10011391_03400</name>
</gene>
<evidence type="ECO:0000256" key="2">
    <source>
        <dbReference type="RuleBase" id="RU362116"/>
    </source>
</evidence>
<comment type="caution">
    <text evidence="6">The sequence shown here is derived from an EMBL/GenBank/DDBJ whole genome shotgun (WGS) entry which is preliminary data.</text>
</comment>
<dbReference type="NCBIfam" id="TIGR03506">
    <property type="entry name" value="FlgEFG_subfam"/>
    <property type="match status" value="1"/>
</dbReference>
<accession>A0A8J2VJX2</accession>
<evidence type="ECO:0000259" key="4">
    <source>
        <dbReference type="Pfam" id="PF06429"/>
    </source>
</evidence>
<dbReference type="RefSeq" id="WP_188688196.1">
    <property type="nucleotide sequence ID" value="NZ_BMIR01000001.1"/>
</dbReference>